<dbReference type="InterPro" id="IPR053781">
    <property type="entry name" value="F-box_AtFBL13-like"/>
</dbReference>
<dbReference type="PANTHER" id="PTHR31293">
    <property type="entry name" value="RNI-LIKE SUPERFAMILY PROTEIN"/>
    <property type="match status" value="1"/>
</dbReference>
<accession>A0AAE1X051</accession>
<feature type="domain" description="F-box" evidence="1">
    <location>
        <begin position="66"/>
        <end position="100"/>
    </location>
</feature>
<evidence type="ECO:0000313" key="2">
    <source>
        <dbReference type="EMBL" id="KAK4402780.1"/>
    </source>
</evidence>
<dbReference type="AlphaFoldDB" id="A0AAE1X051"/>
<dbReference type="PROSITE" id="PS50181">
    <property type="entry name" value="FBOX"/>
    <property type="match status" value="1"/>
</dbReference>
<dbReference type="InterPro" id="IPR036047">
    <property type="entry name" value="F-box-like_dom_sf"/>
</dbReference>
<proteinExistence type="predicted"/>
<dbReference type="SMART" id="SM00256">
    <property type="entry name" value="FBOX"/>
    <property type="match status" value="1"/>
</dbReference>
<gene>
    <name evidence="2" type="ORF">Sango_1018700</name>
</gene>
<keyword evidence="3" id="KW-1185">Reference proteome</keyword>
<protein>
    <submittedName>
        <fullName evidence="2">F-box/LRR-repeat protein</fullName>
    </submittedName>
</protein>
<comment type="caution">
    <text evidence="2">The sequence shown here is derived from an EMBL/GenBank/DDBJ whole genome shotgun (WGS) entry which is preliminary data.</text>
</comment>
<dbReference type="SUPFAM" id="SSF81383">
    <property type="entry name" value="F-box domain"/>
    <property type="match status" value="1"/>
</dbReference>
<sequence length="193" mass="22847">MEKSSDFVVDTYLMDLPNCHLNRRPRFRAPPLQNVACQQHGTFQYQSLETGELQEQEAGANASGGLDRLSALPDIICQHILSFLPATDARRTAFVSRRWRYMWCACDSFMFDEREFHGRPPPLLQWHHSRQNFIRFVDEALEFRKTYFNDLSIEKFKVSMRFVEEVSPCLEKWIAFALERNSEELRHTWHESN</sequence>
<dbReference type="InterPro" id="IPR001810">
    <property type="entry name" value="F-box_dom"/>
</dbReference>
<evidence type="ECO:0000259" key="1">
    <source>
        <dbReference type="PROSITE" id="PS50181"/>
    </source>
</evidence>
<dbReference type="Gene3D" id="1.20.1280.50">
    <property type="match status" value="1"/>
</dbReference>
<reference evidence="2" key="1">
    <citation type="submission" date="2020-06" db="EMBL/GenBank/DDBJ databases">
        <authorList>
            <person name="Li T."/>
            <person name="Hu X."/>
            <person name="Zhang T."/>
            <person name="Song X."/>
            <person name="Zhang H."/>
            <person name="Dai N."/>
            <person name="Sheng W."/>
            <person name="Hou X."/>
            <person name="Wei L."/>
        </authorList>
    </citation>
    <scope>NUCLEOTIDE SEQUENCE</scope>
    <source>
        <strain evidence="2">K16</strain>
        <tissue evidence="2">Leaf</tissue>
    </source>
</reference>
<dbReference type="PANTHER" id="PTHR31293:SF12">
    <property type="entry name" value="RNI-LIKE SUPERFAMILY PROTEIN"/>
    <property type="match status" value="1"/>
</dbReference>
<dbReference type="EMBL" id="JACGWL010000005">
    <property type="protein sequence ID" value="KAK4402780.1"/>
    <property type="molecule type" value="Genomic_DNA"/>
</dbReference>
<reference evidence="2" key="2">
    <citation type="journal article" date="2024" name="Plant">
        <title>Genomic evolution and insights into agronomic trait innovations of Sesamum species.</title>
        <authorList>
            <person name="Miao H."/>
            <person name="Wang L."/>
            <person name="Qu L."/>
            <person name="Liu H."/>
            <person name="Sun Y."/>
            <person name="Le M."/>
            <person name="Wang Q."/>
            <person name="Wei S."/>
            <person name="Zheng Y."/>
            <person name="Lin W."/>
            <person name="Duan Y."/>
            <person name="Cao H."/>
            <person name="Xiong S."/>
            <person name="Wang X."/>
            <person name="Wei L."/>
            <person name="Li C."/>
            <person name="Ma Q."/>
            <person name="Ju M."/>
            <person name="Zhao R."/>
            <person name="Li G."/>
            <person name="Mu C."/>
            <person name="Tian Q."/>
            <person name="Mei H."/>
            <person name="Zhang T."/>
            <person name="Gao T."/>
            <person name="Zhang H."/>
        </authorList>
    </citation>
    <scope>NUCLEOTIDE SEQUENCE</scope>
    <source>
        <strain evidence="2">K16</strain>
    </source>
</reference>
<dbReference type="InterPro" id="IPR055294">
    <property type="entry name" value="FBL60-like"/>
</dbReference>
<name>A0AAE1X051_9LAMI</name>
<dbReference type="CDD" id="cd22160">
    <property type="entry name" value="F-box_AtFBL13-like"/>
    <property type="match status" value="1"/>
</dbReference>
<evidence type="ECO:0000313" key="3">
    <source>
        <dbReference type="Proteomes" id="UP001289374"/>
    </source>
</evidence>
<dbReference type="Proteomes" id="UP001289374">
    <property type="component" value="Unassembled WGS sequence"/>
</dbReference>
<organism evidence="2 3">
    <name type="scientific">Sesamum angolense</name>
    <dbReference type="NCBI Taxonomy" id="2727404"/>
    <lineage>
        <taxon>Eukaryota</taxon>
        <taxon>Viridiplantae</taxon>
        <taxon>Streptophyta</taxon>
        <taxon>Embryophyta</taxon>
        <taxon>Tracheophyta</taxon>
        <taxon>Spermatophyta</taxon>
        <taxon>Magnoliopsida</taxon>
        <taxon>eudicotyledons</taxon>
        <taxon>Gunneridae</taxon>
        <taxon>Pentapetalae</taxon>
        <taxon>asterids</taxon>
        <taxon>lamiids</taxon>
        <taxon>Lamiales</taxon>
        <taxon>Pedaliaceae</taxon>
        <taxon>Sesamum</taxon>
    </lineage>
</organism>
<dbReference type="Pfam" id="PF00646">
    <property type="entry name" value="F-box"/>
    <property type="match status" value="1"/>
</dbReference>